<keyword evidence="1" id="KW-0812">Transmembrane</keyword>
<keyword evidence="1" id="KW-0472">Membrane</keyword>
<dbReference type="EMBL" id="JRPD02000003">
    <property type="protein sequence ID" value="TLE01126.1"/>
    <property type="molecule type" value="Genomic_DNA"/>
</dbReference>
<dbReference type="RefSeq" id="WP_034557928.1">
    <property type="nucleotide sequence ID" value="NZ_FZML01000005.1"/>
</dbReference>
<organism evidence="2 5">
    <name type="scientific">Helicobacter muridarum</name>
    <dbReference type="NCBI Taxonomy" id="216"/>
    <lineage>
        <taxon>Bacteria</taxon>
        <taxon>Pseudomonadati</taxon>
        <taxon>Campylobacterota</taxon>
        <taxon>Epsilonproteobacteria</taxon>
        <taxon>Campylobacterales</taxon>
        <taxon>Helicobacteraceae</taxon>
        <taxon>Helicobacter</taxon>
    </lineage>
</organism>
<feature type="transmembrane region" description="Helical" evidence="1">
    <location>
        <begin position="731"/>
        <end position="749"/>
    </location>
</feature>
<dbReference type="STRING" id="216.LS73_04870"/>
<dbReference type="PANTHER" id="PTHR33406">
    <property type="entry name" value="MEMBRANE PROTEIN MJ1562-RELATED"/>
    <property type="match status" value="1"/>
</dbReference>
<dbReference type="PANTHER" id="PTHR33406:SF13">
    <property type="entry name" value="MEMBRANE PROTEIN YDFJ"/>
    <property type="match status" value="1"/>
</dbReference>
<gene>
    <name evidence="3" type="ORF">LS73_002300</name>
    <name evidence="2" type="ORF">NCTC12714_00783</name>
</gene>
<feature type="transmembrane region" description="Helical" evidence="1">
    <location>
        <begin position="357"/>
        <end position="376"/>
    </location>
</feature>
<dbReference type="InterPro" id="IPR050545">
    <property type="entry name" value="Mycobact_MmpL"/>
</dbReference>
<feature type="transmembrane region" description="Helical" evidence="1">
    <location>
        <begin position="700"/>
        <end position="719"/>
    </location>
</feature>
<proteinExistence type="predicted"/>
<evidence type="ECO:0000313" key="2">
    <source>
        <dbReference type="EMBL" id="STQ85993.1"/>
    </source>
</evidence>
<keyword evidence="1" id="KW-1133">Transmembrane helix</keyword>
<feature type="transmembrane region" description="Helical" evidence="1">
    <location>
        <begin position="243"/>
        <end position="262"/>
    </location>
</feature>
<reference evidence="2 5" key="2">
    <citation type="submission" date="2018-06" db="EMBL/GenBank/DDBJ databases">
        <authorList>
            <consortium name="Pathogen Informatics"/>
            <person name="Doyle S."/>
        </authorList>
    </citation>
    <scope>NUCLEOTIDE SEQUENCE [LARGE SCALE GENOMIC DNA]</scope>
    <source>
        <strain evidence="2 5">NCTC12714</strain>
    </source>
</reference>
<dbReference type="GO" id="GO:0005886">
    <property type="term" value="C:plasma membrane"/>
    <property type="evidence" value="ECO:0007669"/>
    <property type="project" value="TreeGrafter"/>
</dbReference>
<dbReference type="AlphaFoldDB" id="A0A099U0X4"/>
<feature type="transmembrane region" description="Helical" evidence="1">
    <location>
        <begin position="333"/>
        <end position="351"/>
    </location>
</feature>
<feature type="transmembrane region" description="Helical" evidence="1">
    <location>
        <begin position="677"/>
        <end position="694"/>
    </location>
</feature>
<feature type="transmembrane region" description="Helical" evidence="1">
    <location>
        <begin position="269"/>
        <end position="289"/>
    </location>
</feature>
<evidence type="ECO:0000313" key="4">
    <source>
        <dbReference type="Proteomes" id="UP000029922"/>
    </source>
</evidence>
<feature type="transmembrane region" description="Helical" evidence="1">
    <location>
        <begin position="755"/>
        <end position="775"/>
    </location>
</feature>
<evidence type="ECO:0000313" key="3">
    <source>
        <dbReference type="EMBL" id="TLE01126.1"/>
    </source>
</evidence>
<dbReference type="OrthoDB" id="5337472at2"/>
<accession>A0A099U0X4</accession>
<keyword evidence="5" id="KW-1185">Reference proteome</keyword>
<reference evidence="3 4" key="1">
    <citation type="journal article" date="2014" name="Genome Announc.">
        <title>Draft genome sequences of eight enterohepatic helicobacter species isolated from both laboratory and wild rodents.</title>
        <authorList>
            <person name="Sheh A."/>
            <person name="Shen Z."/>
            <person name="Fox J.G."/>
        </authorList>
    </citation>
    <scope>NUCLEOTIDE SEQUENCE [LARGE SCALE GENOMIC DNA]</scope>
    <source>
        <strain evidence="3 4">ST1</strain>
    </source>
</reference>
<name>A0A099U0X4_9HELI</name>
<feature type="transmembrane region" description="Helical" evidence="1">
    <location>
        <begin position="397"/>
        <end position="418"/>
    </location>
</feature>
<dbReference type="Proteomes" id="UP000255139">
    <property type="component" value="Unassembled WGS sequence"/>
</dbReference>
<protein>
    <submittedName>
        <fullName evidence="2">Predicted exporter</fullName>
    </submittedName>
</protein>
<evidence type="ECO:0000256" key="1">
    <source>
        <dbReference type="SAM" id="Phobius"/>
    </source>
</evidence>
<feature type="transmembrane region" description="Helical" evidence="1">
    <location>
        <begin position="295"/>
        <end position="313"/>
    </location>
</feature>
<dbReference type="SUPFAM" id="SSF82866">
    <property type="entry name" value="Multidrug efflux transporter AcrB transmembrane domain"/>
    <property type="match status" value="2"/>
</dbReference>
<sequence>MIRFVNIFFLIFSLSLLFLFFKQDKITISQEVLDLFPTTHDREIVDIYQKFSNSRFVLVAIKGFTQESSNKLDSFLAEISKLENVSSTKRYIKITNKLQDFVTKYYYLVATPNIESKTKLAPVLTQAQVLDYLQVGLKTLEENHINTDSVKNDNINNSTKNPNNIFNPIDPLGLFKLNNSISSELIIKDYGYLALVELKSLENNTINETLDNFNKIASGYQDIRFFSPYFMNVQNLSLILKEVTYLSSFASIIFIIFYFVIIRIYTLTINTVCTLIFSNTIATIIVAIAYPKVTIMAISFGMGISGIAIDYMMHHNFFSIYAKKQPVFNKPVFYGYITTVIGFGTCLFVPFPLLSQLALHAIISLSISYVFFAFIYPRIGFSEPRLFKSIISLRKPIISSYLLLGISIIFLVICIPNIKIDFDISKLDYQNKKMLEERDFFDTKQREENPNILISSSSVDGLISLSKILQKEFESKYIKISDEDSLKPMIPLSIIPTKLQIDENLRFLDSKQMQQNKLILKAVLPKIKKQMAKPQNIATNDINSVFDIMESSYENPNIPNIDVNVLTDLGFNVIAENIGDSSMYYYLVSIPKAYMPIAQEVMSYIKNPNIKQIDSITPKEKELITTQSMNIEMRSLQNIIKSITEEIYEPMLTVFGIAFCLMTLTLIWTAKRSFIDSYVFILFPLSSSLLIMSTHSELNLMHLFALLILVVVSVDYGIYSIKEVNNIRTTHAIFFSSITTGISFGILVISKTKALNSFGEIIFIGMACIIIMLVFHKPLNNQTSF</sequence>
<feature type="transmembrane region" description="Helical" evidence="1">
    <location>
        <begin position="651"/>
        <end position="670"/>
    </location>
</feature>
<evidence type="ECO:0000313" key="5">
    <source>
        <dbReference type="Proteomes" id="UP000255139"/>
    </source>
</evidence>
<dbReference type="EMBL" id="UGJE01000002">
    <property type="protein sequence ID" value="STQ85993.1"/>
    <property type="molecule type" value="Genomic_DNA"/>
</dbReference>
<dbReference type="Proteomes" id="UP000029922">
    <property type="component" value="Unassembled WGS sequence"/>
</dbReference>